<feature type="compositionally biased region" description="Polar residues" evidence="1">
    <location>
        <begin position="64"/>
        <end position="73"/>
    </location>
</feature>
<reference evidence="2" key="1">
    <citation type="submission" date="2020-02" db="EMBL/GenBank/DDBJ databases">
        <authorList>
            <person name="Meier V. D."/>
        </authorList>
    </citation>
    <scope>NUCLEOTIDE SEQUENCE</scope>
    <source>
        <strain evidence="2">AVDCRST_MAG25</strain>
    </source>
</reference>
<evidence type="ECO:0000256" key="1">
    <source>
        <dbReference type="SAM" id="MobiDB-lite"/>
    </source>
</evidence>
<dbReference type="EMBL" id="CADCVI010000006">
    <property type="protein sequence ID" value="CAA9455576.1"/>
    <property type="molecule type" value="Genomic_DNA"/>
</dbReference>
<accession>A0A6J4R4S0</accession>
<feature type="compositionally biased region" description="Basic and acidic residues" evidence="1">
    <location>
        <begin position="7"/>
        <end position="17"/>
    </location>
</feature>
<proteinExistence type="predicted"/>
<name>A0A6J4R4S0_9ACTN</name>
<gene>
    <name evidence="2" type="ORF">AVDCRST_MAG25-76</name>
</gene>
<feature type="region of interest" description="Disordered" evidence="1">
    <location>
        <begin position="1"/>
        <end position="73"/>
    </location>
</feature>
<organism evidence="2">
    <name type="scientific">uncultured Rubrobacteraceae bacterium</name>
    <dbReference type="NCBI Taxonomy" id="349277"/>
    <lineage>
        <taxon>Bacteria</taxon>
        <taxon>Bacillati</taxon>
        <taxon>Actinomycetota</taxon>
        <taxon>Rubrobacteria</taxon>
        <taxon>Rubrobacterales</taxon>
        <taxon>Rubrobacteraceae</taxon>
        <taxon>environmental samples</taxon>
    </lineage>
</organism>
<dbReference type="AlphaFoldDB" id="A0A6J4R4S0"/>
<protein>
    <submittedName>
        <fullName evidence="2">Uncharacterized protein</fullName>
    </submittedName>
</protein>
<sequence length="73" mass="7575">MASLRVGRPDTKMDSPSHTKGVRQGNAPGGMKKDPGFEGTGPNTARSYARRSTGINAGARNPIDPNSPNLSPA</sequence>
<evidence type="ECO:0000313" key="2">
    <source>
        <dbReference type="EMBL" id="CAA9455576.1"/>
    </source>
</evidence>